<dbReference type="GeneID" id="107115695"/>
<accession>A0ABM1KGV2</accession>
<proteinExistence type="inferred from homology"/>
<comment type="similarity">
    <text evidence="1">Belongs to the CCDC39 family.</text>
</comment>
<evidence type="ECO:0000256" key="3">
    <source>
        <dbReference type="ARBA" id="ARBA00023054"/>
    </source>
</evidence>
<feature type="coiled-coil region" evidence="5">
    <location>
        <begin position="45"/>
        <end position="163"/>
    </location>
</feature>
<evidence type="ECO:0000256" key="4">
    <source>
        <dbReference type="ARBA" id="ARBA00045182"/>
    </source>
</evidence>
<dbReference type="RefSeq" id="XP_015272939.1">
    <property type="nucleotide sequence ID" value="XM_015417453.1"/>
</dbReference>
<dbReference type="PANTHER" id="PTHR18962">
    <property type="entry name" value="COILED-COIL DOMAIN-CONTAINING PROTEIN 39"/>
    <property type="match status" value="1"/>
</dbReference>
<dbReference type="PANTHER" id="PTHR18962:SF0">
    <property type="entry name" value="COILED-COIL DOMAIN-CONTAINING PROTEIN 39"/>
    <property type="match status" value="1"/>
</dbReference>
<feature type="compositionally biased region" description="Low complexity" evidence="6">
    <location>
        <begin position="11"/>
        <end position="29"/>
    </location>
</feature>
<feature type="coiled-coil region" evidence="5">
    <location>
        <begin position="486"/>
        <end position="539"/>
    </location>
</feature>
<name>A0ABM1KGV2_GEKJA</name>
<feature type="compositionally biased region" description="Gly residues" evidence="6">
    <location>
        <begin position="1"/>
        <end position="10"/>
    </location>
</feature>
<feature type="coiled-coil region" evidence="5">
    <location>
        <begin position="610"/>
        <end position="655"/>
    </location>
</feature>
<feature type="coiled-coil region" evidence="5">
    <location>
        <begin position="701"/>
        <end position="853"/>
    </location>
</feature>
<reference evidence="8" key="1">
    <citation type="submission" date="2025-08" db="UniProtKB">
        <authorList>
            <consortium name="RefSeq"/>
        </authorList>
    </citation>
    <scope>IDENTIFICATION</scope>
</reference>
<gene>
    <name evidence="8" type="primary">CCDC39</name>
</gene>
<evidence type="ECO:0000256" key="1">
    <source>
        <dbReference type="ARBA" id="ARBA00005805"/>
    </source>
</evidence>
<dbReference type="Gene3D" id="1.10.287.1490">
    <property type="match status" value="1"/>
</dbReference>
<feature type="compositionally biased region" description="Low complexity" evidence="6">
    <location>
        <begin position="904"/>
        <end position="928"/>
    </location>
</feature>
<feature type="coiled-coil region" evidence="5">
    <location>
        <begin position="234"/>
        <end position="265"/>
    </location>
</feature>
<dbReference type="Proteomes" id="UP000694871">
    <property type="component" value="Unplaced"/>
</dbReference>
<evidence type="ECO:0000313" key="7">
    <source>
        <dbReference type="Proteomes" id="UP000694871"/>
    </source>
</evidence>
<keyword evidence="3 5" id="KW-0175">Coiled coil</keyword>
<evidence type="ECO:0000256" key="2">
    <source>
        <dbReference type="ARBA" id="ARBA00016725"/>
    </source>
</evidence>
<feature type="region of interest" description="Disordered" evidence="6">
    <location>
        <begin position="1"/>
        <end position="29"/>
    </location>
</feature>
<evidence type="ECO:0000313" key="8">
    <source>
        <dbReference type="RefSeq" id="XP_015272939.1"/>
    </source>
</evidence>
<keyword evidence="7" id="KW-1185">Reference proteome</keyword>
<comment type="function">
    <text evidence="4">Required for assembly of dynein regulatory complex (DRC) and inner dynein arm (IDA) complexes, which are responsible for ciliary beat regulation, thereby playing a central role in motility in cilia and flagella. Probably acts together with CCDC40 to form a molecular ruler that determines the 96 nanometer (nm) repeat length and arrangements of components in cilia and flagella. Not required for outer dynein arm complexes assembly.</text>
</comment>
<feature type="coiled-coil region" evidence="5">
    <location>
        <begin position="304"/>
        <end position="443"/>
    </location>
</feature>
<sequence length="965" mass="111338">MDSSGSGEGSGSSSSGGDASSRATGSTTSTASVLAELDWDDGFAIPVASEENKRLEQKFQSMEKEKVSLENQVTDYEERIAAMIAHLKNVKQEFNLTQSLSRARKNEIETELHFKALAERELGRLKSEIQRLENEMVSLREKKISQENNLFKLTQKLEALRCQMNWDQQALEAWLEESARKDNDSLVIQKYAQQDDSKIRALTMKIEMLTVDCNHRRKILDNELTETLAAQIELDKAAEDFRRVHRERQELIRQWENTIEQMQRRDQEIDQCGLLLAQARRAIRAKESVLKDKIQFLANESGNNMEYEKRIGVADRQAAKLRAEHQKEEANRNQLQDELETLKATVDGTASELEQMRSSVANLKRETQDKTLRLNFIRDQNESLSKKLKSVTDQALTLDEKAARLEEMLKEKERTNKEKETLAQQMRDTHFKKTKELQELKEREKGLRAEIEGGRGLMKNLHSRLGRLDAETLKQQEIMYSQDFYIQQVERRLSRLKGELNTDERQVLEAKLEELSKFADEKKQACNVLQAQQKKLQSDIHFIKLAMNKTGEEMAVLNTRLDELNLFTDKSEKLLKKARADKQDLMIEDNLLKLEMKRVRNTLYNKAGKVLSLEKRKQQLKTAMEERTAEIKVHKAMLESQIRIAEQERQTMSTEFHERLSKIDKLRSRYEIITIVMMPPEGEGEEENSHVYYVIKAAQEKEDLQRKGDVLDAKIQQAEKECAALKNTLHVLNNCNSNYRNSLMKVTESSEEYEEKLQLEKEKRAADEKYRYKRRQIKELQEDIQAMQNTLDDLLKEEALCKQNIKEKNELISQLTKEIESQKPKLERVVKQVSRLSRDLRSLKNTESETMEEQDIDFRELKEFGKSIDKMLLDISNANPELSSVFQTYFEQADLSFPPVSCHLSAHSSTHSSSPLSMSPKSSTSSSSQQHLKVVSLTLPSAAVVSSRPSTRSSSSGTSRSRTSK</sequence>
<organism evidence="7 8">
    <name type="scientific">Gekko japonicus</name>
    <name type="common">Schlegel's Japanese gecko</name>
    <dbReference type="NCBI Taxonomy" id="146911"/>
    <lineage>
        <taxon>Eukaryota</taxon>
        <taxon>Metazoa</taxon>
        <taxon>Chordata</taxon>
        <taxon>Craniata</taxon>
        <taxon>Vertebrata</taxon>
        <taxon>Euteleostomi</taxon>
        <taxon>Lepidosauria</taxon>
        <taxon>Squamata</taxon>
        <taxon>Bifurcata</taxon>
        <taxon>Gekkota</taxon>
        <taxon>Gekkonidae</taxon>
        <taxon>Gekkoninae</taxon>
        <taxon>Gekko</taxon>
    </lineage>
</organism>
<feature type="compositionally biased region" description="Low complexity" evidence="6">
    <location>
        <begin position="946"/>
        <end position="965"/>
    </location>
</feature>
<feature type="region of interest" description="Disordered" evidence="6">
    <location>
        <begin position="904"/>
        <end position="965"/>
    </location>
</feature>
<dbReference type="Pfam" id="PF24161">
    <property type="entry name" value="CCDC39"/>
    <property type="match status" value="1"/>
</dbReference>
<evidence type="ECO:0000256" key="6">
    <source>
        <dbReference type="SAM" id="MobiDB-lite"/>
    </source>
</evidence>
<evidence type="ECO:0000256" key="5">
    <source>
        <dbReference type="SAM" id="Coils"/>
    </source>
</evidence>
<protein>
    <recommendedName>
        <fullName evidence="2">Coiled-coil domain-containing protein 39</fullName>
    </recommendedName>
</protein>
<dbReference type="InterPro" id="IPR033290">
    <property type="entry name" value="CCDC39"/>
</dbReference>